<dbReference type="InterPro" id="IPR006073">
    <property type="entry name" value="GTP-bd"/>
</dbReference>
<keyword evidence="3 10" id="KW-0132">Cell division</keyword>
<dbReference type="CDD" id="cd01876">
    <property type="entry name" value="YihA_EngB"/>
    <property type="match status" value="1"/>
</dbReference>
<evidence type="ECO:0000313" key="13">
    <source>
        <dbReference type="Proteomes" id="UP000317010"/>
    </source>
</evidence>
<evidence type="ECO:0000256" key="4">
    <source>
        <dbReference type="ARBA" id="ARBA00022723"/>
    </source>
</evidence>
<dbReference type="InterPro" id="IPR027417">
    <property type="entry name" value="P-loop_NTPase"/>
</dbReference>
<protein>
    <recommendedName>
        <fullName evidence="10">Probable GTP-binding protein EngB</fullName>
    </recommendedName>
</protein>
<proteinExistence type="inferred from homology"/>
<dbReference type="EMBL" id="VLLI01000003">
    <property type="protein sequence ID" value="TWJ02550.1"/>
    <property type="molecule type" value="Genomic_DNA"/>
</dbReference>
<evidence type="ECO:0000259" key="11">
    <source>
        <dbReference type="PROSITE" id="PS51706"/>
    </source>
</evidence>
<keyword evidence="9 10" id="KW-0131">Cell cycle</keyword>
<evidence type="ECO:0000256" key="10">
    <source>
        <dbReference type="HAMAP-Rule" id="MF_00321"/>
    </source>
</evidence>
<dbReference type="InterPro" id="IPR030393">
    <property type="entry name" value="G_ENGB_dom"/>
</dbReference>
<name>A0A562U9N8_9SPHI</name>
<comment type="caution">
    <text evidence="12">The sequence shown here is derived from an EMBL/GenBank/DDBJ whole genome shotgun (WGS) entry which is preliminary data.</text>
</comment>
<keyword evidence="8 10" id="KW-0717">Septation</keyword>
<dbReference type="GO" id="GO:0046872">
    <property type="term" value="F:metal ion binding"/>
    <property type="evidence" value="ECO:0007669"/>
    <property type="project" value="UniProtKB-KW"/>
</dbReference>
<dbReference type="PANTHER" id="PTHR11649:SF13">
    <property type="entry name" value="ENGB-TYPE G DOMAIN-CONTAINING PROTEIN"/>
    <property type="match status" value="1"/>
</dbReference>
<evidence type="ECO:0000256" key="3">
    <source>
        <dbReference type="ARBA" id="ARBA00022618"/>
    </source>
</evidence>
<evidence type="ECO:0000256" key="5">
    <source>
        <dbReference type="ARBA" id="ARBA00022741"/>
    </source>
</evidence>
<keyword evidence="5 10" id="KW-0547">Nucleotide-binding</keyword>
<dbReference type="AlphaFoldDB" id="A0A562U9N8"/>
<dbReference type="NCBIfam" id="TIGR03598">
    <property type="entry name" value="GTPase_YsxC"/>
    <property type="match status" value="1"/>
</dbReference>
<dbReference type="PROSITE" id="PS51706">
    <property type="entry name" value="G_ENGB"/>
    <property type="match status" value="1"/>
</dbReference>
<keyword evidence="4" id="KW-0479">Metal-binding</keyword>
<evidence type="ECO:0000256" key="2">
    <source>
        <dbReference type="ARBA" id="ARBA00009638"/>
    </source>
</evidence>
<dbReference type="FunFam" id="3.40.50.300:FF:000098">
    <property type="entry name" value="Probable GTP-binding protein EngB"/>
    <property type="match status" value="1"/>
</dbReference>
<dbReference type="Gene3D" id="3.40.50.300">
    <property type="entry name" value="P-loop containing nucleotide triphosphate hydrolases"/>
    <property type="match status" value="1"/>
</dbReference>
<comment type="similarity">
    <text evidence="2 10">Belongs to the TRAFAC class TrmE-Era-EngA-EngB-Septin-like GTPase superfamily. EngB GTPase family.</text>
</comment>
<evidence type="ECO:0000256" key="7">
    <source>
        <dbReference type="ARBA" id="ARBA00023134"/>
    </source>
</evidence>
<organism evidence="12 13">
    <name type="scientific">Mucilaginibacter frigoritolerans</name>
    <dbReference type="NCBI Taxonomy" id="652788"/>
    <lineage>
        <taxon>Bacteria</taxon>
        <taxon>Pseudomonadati</taxon>
        <taxon>Bacteroidota</taxon>
        <taxon>Sphingobacteriia</taxon>
        <taxon>Sphingobacteriales</taxon>
        <taxon>Sphingobacteriaceae</taxon>
        <taxon>Mucilaginibacter</taxon>
    </lineage>
</organism>
<dbReference type="GO" id="GO:0005525">
    <property type="term" value="F:GTP binding"/>
    <property type="evidence" value="ECO:0007669"/>
    <property type="project" value="UniProtKB-UniRule"/>
</dbReference>
<dbReference type="SUPFAM" id="SSF52540">
    <property type="entry name" value="P-loop containing nucleoside triphosphate hydrolases"/>
    <property type="match status" value="1"/>
</dbReference>
<evidence type="ECO:0000256" key="8">
    <source>
        <dbReference type="ARBA" id="ARBA00023210"/>
    </source>
</evidence>
<comment type="cofactor">
    <cofactor evidence="1">
        <name>Mg(2+)</name>
        <dbReference type="ChEBI" id="CHEBI:18420"/>
    </cofactor>
</comment>
<dbReference type="HAMAP" id="MF_00321">
    <property type="entry name" value="GTPase_EngB"/>
    <property type="match status" value="1"/>
</dbReference>
<dbReference type="Pfam" id="PF01926">
    <property type="entry name" value="MMR_HSR1"/>
    <property type="match status" value="1"/>
</dbReference>
<comment type="function">
    <text evidence="10">Necessary for normal cell division and for the maintenance of normal septation.</text>
</comment>
<gene>
    <name evidence="10" type="primary">engB</name>
    <name evidence="12" type="ORF">JN11_01523</name>
</gene>
<keyword evidence="13" id="KW-1185">Reference proteome</keyword>
<feature type="domain" description="EngB-type G" evidence="11">
    <location>
        <begin position="52"/>
        <end position="227"/>
    </location>
</feature>
<evidence type="ECO:0000256" key="9">
    <source>
        <dbReference type="ARBA" id="ARBA00023306"/>
    </source>
</evidence>
<sequence>MFGICKTKFLIDEPFTFRLFPFALNKYLYTMIVKSAEFICSNTQISKLPPPVKAEYAFIGRSNVGKSSLINMLAGKKGLAKTSQTPGKTQLINHFLINDSWYIVDLPGYGYARASKTKKADWNKFIHTYLDKRESLQCVLVLIDSRLEPQKIDLEFCNWLGEKGLSFVLVFTKADKQSSLKTDQNVAQFKKALLQTFDEFPQYFVTSSETQLGHDDILSFISEVNKHFTIPSINI</sequence>
<dbReference type="PANTHER" id="PTHR11649">
    <property type="entry name" value="MSS1/TRME-RELATED GTP-BINDING PROTEIN"/>
    <property type="match status" value="1"/>
</dbReference>
<evidence type="ECO:0000256" key="1">
    <source>
        <dbReference type="ARBA" id="ARBA00001946"/>
    </source>
</evidence>
<reference evidence="12 13" key="1">
    <citation type="submission" date="2019-07" db="EMBL/GenBank/DDBJ databases">
        <title>Genomic Encyclopedia of Archaeal and Bacterial Type Strains, Phase II (KMG-II): from individual species to whole genera.</title>
        <authorList>
            <person name="Goeker M."/>
        </authorList>
    </citation>
    <scope>NUCLEOTIDE SEQUENCE [LARGE SCALE GENOMIC DNA]</scope>
    <source>
        <strain evidence="12 13">ATCC BAA-1854</strain>
    </source>
</reference>
<accession>A0A562U9N8</accession>
<keyword evidence="7 10" id="KW-0342">GTP-binding</keyword>
<dbReference type="GO" id="GO:0000917">
    <property type="term" value="P:division septum assembly"/>
    <property type="evidence" value="ECO:0007669"/>
    <property type="project" value="UniProtKB-KW"/>
</dbReference>
<dbReference type="Proteomes" id="UP000317010">
    <property type="component" value="Unassembled WGS sequence"/>
</dbReference>
<evidence type="ECO:0000256" key="6">
    <source>
        <dbReference type="ARBA" id="ARBA00022842"/>
    </source>
</evidence>
<evidence type="ECO:0000313" key="12">
    <source>
        <dbReference type="EMBL" id="TWJ02550.1"/>
    </source>
</evidence>
<dbReference type="InterPro" id="IPR019987">
    <property type="entry name" value="GTP-bd_ribosome_bio_YsxC"/>
</dbReference>
<keyword evidence="6" id="KW-0460">Magnesium</keyword>